<dbReference type="GO" id="GO:0008168">
    <property type="term" value="F:methyltransferase activity"/>
    <property type="evidence" value="ECO:0007669"/>
    <property type="project" value="UniProtKB-KW"/>
</dbReference>
<keyword evidence="3" id="KW-0808">Transferase</keyword>
<dbReference type="OrthoDB" id="9815644at2"/>
<protein>
    <submittedName>
        <fullName evidence="3">Class I SAM-dependent methyltransferase</fullName>
    </submittedName>
</protein>
<dbReference type="CDD" id="cd02440">
    <property type="entry name" value="AdoMet_MTases"/>
    <property type="match status" value="1"/>
</dbReference>
<dbReference type="Gene3D" id="3.40.50.720">
    <property type="entry name" value="NAD(P)-binding Rossmann-like Domain"/>
    <property type="match status" value="1"/>
</dbReference>
<reference evidence="3 4" key="1">
    <citation type="submission" date="2019-06" db="EMBL/GenBank/DDBJ databases">
        <authorList>
            <person name="Li M."/>
        </authorList>
    </citation>
    <scope>NUCLEOTIDE SEQUENCE [LARGE SCALE GENOMIC DNA]</scope>
    <source>
        <strain evidence="3 4">BGMRC6574</strain>
    </source>
</reference>
<dbReference type="Proteomes" id="UP000320314">
    <property type="component" value="Unassembled WGS sequence"/>
</dbReference>
<evidence type="ECO:0000313" key="3">
    <source>
        <dbReference type="EMBL" id="TPW29000.1"/>
    </source>
</evidence>
<dbReference type="InterPro" id="IPR013630">
    <property type="entry name" value="Methyltransf_Zn-bd_dom_put"/>
</dbReference>
<dbReference type="GO" id="GO:0032259">
    <property type="term" value="P:methylation"/>
    <property type="evidence" value="ECO:0007669"/>
    <property type="project" value="UniProtKB-KW"/>
</dbReference>
<evidence type="ECO:0000259" key="1">
    <source>
        <dbReference type="Pfam" id="PF08421"/>
    </source>
</evidence>
<dbReference type="Gene3D" id="6.10.250.3100">
    <property type="match status" value="1"/>
</dbReference>
<accession>A0A506U566</accession>
<feature type="domain" description="Methyltransferase putative zinc binding" evidence="1">
    <location>
        <begin position="7"/>
        <end position="63"/>
    </location>
</feature>
<name>A0A506U566_9HYPH</name>
<evidence type="ECO:0000313" key="4">
    <source>
        <dbReference type="Proteomes" id="UP000320314"/>
    </source>
</evidence>
<dbReference type="AlphaFoldDB" id="A0A506U566"/>
<dbReference type="PANTHER" id="PTHR43861">
    <property type="entry name" value="TRANS-ACONITATE 2-METHYLTRANSFERASE-RELATED"/>
    <property type="match status" value="1"/>
</dbReference>
<evidence type="ECO:0000259" key="2">
    <source>
        <dbReference type="Pfam" id="PF08484"/>
    </source>
</evidence>
<dbReference type="EMBL" id="VHLH01000013">
    <property type="protein sequence ID" value="TPW29000.1"/>
    <property type="molecule type" value="Genomic_DNA"/>
</dbReference>
<keyword evidence="4" id="KW-1185">Reference proteome</keyword>
<dbReference type="Pfam" id="PF08421">
    <property type="entry name" value="Methyltransf_13"/>
    <property type="match status" value="1"/>
</dbReference>
<gene>
    <name evidence="3" type="ORF">FJU11_08450</name>
</gene>
<dbReference type="Pfam" id="PF08484">
    <property type="entry name" value="Methyltransf_14"/>
    <property type="match status" value="1"/>
</dbReference>
<proteinExistence type="predicted"/>
<comment type="caution">
    <text evidence="3">The sequence shown here is derived from an EMBL/GenBank/DDBJ whole genome shotgun (WGS) entry which is preliminary data.</text>
</comment>
<dbReference type="Gene3D" id="6.20.50.110">
    <property type="entry name" value="Methyltransferase, zinc-binding domain"/>
    <property type="match status" value="1"/>
</dbReference>
<feature type="domain" description="C-methyltransferase" evidence="2">
    <location>
        <begin position="244"/>
        <end position="399"/>
    </location>
</feature>
<dbReference type="SUPFAM" id="SSF53335">
    <property type="entry name" value="S-adenosyl-L-methionine-dependent methyltransferases"/>
    <property type="match status" value="1"/>
</dbReference>
<dbReference type="Gene3D" id="3.40.50.150">
    <property type="entry name" value="Vaccinia Virus protein VP39"/>
    <property type="match status" value="1"/>
</dbReference>
<organism evidence="3 4">
    <name type="scientific">Pararhizobium mangrovi</name>
    <dbReference type="NCBI Taxonomy" id="2590452"/>
    <lineage>
        <taxon>Bacteria</taxon>
        <taxon>Pseudomonadati</taxon>
        <taxon>Pseudomonadota</taxon>
        <taxon>Alphaproteobacteria</taxon>
        <taxon>Hyphomicrobiales</taxon>
        <taxon>Rhizobiaceae</taxon>
        <taxon>Rhizobium/Agrobacterium group</taxon>
        <taxon>Pararhizobium</taxon>
    </lineage>
</organism>
<dbReference type="InterPro" id="IPR013691">
    <property type="entry name" value="MeTrfase_14"/>
</dbReference>
<keyword evidence="3" id="KW-0489">Methyltransferase</keyword>
<sequence>MTRLSQCRACLAPDPRLFLAMGNHPPANGFVRPEDIENSQPTYPLDTQICLDCGLIQVADHVPEGFFEHYLYVPSSASTMHDHFAGLADVLNAEAGSGLIVDIGCNDGLLLSACNRLGARTVGVDPAENLAEIARTRNVEVSVGYFTAGSAADLVKQYGPAKVIVTTNTFNHIGDLHDFMAGVSRWLADDGVFVIEVPQAKELIEKNEFDTIYHEHVSEFSLLSLARLGEFFDLVVTDVHRMRVHGGSMRVFLKRAPASAAPIVAEMLEEEEKAGMRDFETYSAFAERVERIRDDLLKMLADLKGENLRIAGYGAPAKGNTLLNFFGIGAETLDYLVDRNPLKQGLHSPGMKIPIRSPEALRQDRPDILLVLAWNFFDEIRAQESDFAEQGGLFLVPLPEPVLVGAERMPHAAVSA</sequence>
<dbReference type="Pfam" id="PF13489">
    <property type="entry name" value="Methyltransf_23"/>
    <property type="match status" value="1"/>
</dbReference>
<dbReference type="PANTHER" id="PTHR43861:SF5">
    <property type="entry name" value="BLL5978 PROTEIN"/>
    <property type="match status" value="1"/>
</dbReference>
<dbReference type="InterPro" id="IPR029063">
    <property type="entry name" value="SAM-dependent_MTases_sf"/>
</dbReference>
<dbReference type="InterPro" id="IPR038576">
    <property type="entry name" value="Methyltransf_Zn-bd_dom_put_sf"/>
</dbReference>